<organism evidence="3 4">
    <name type="scientific">Thalassiosira oceanica</name>
    <name type="common">Marine diatom</name>
    <dbReference type="NCBI Taxonomy" id="159749"/>
    <lineage>
        <taxon>Eukaryota</taxon>
        <taxon>Sar</taxon>
        <taxon>Stramenopiles</taxon>
        <taxon>Ochrophyta</taxon>
        <taxon>Bacillariophyta</taxon>
        <taxon>Coscinodiscophyceae</taxon>
        <taxon>Thalassiosirophycidae</taxon>
        <taxon>Thalassiosirales</taxon>
        <taxon>Thalassiosiraceae</taxon>
        <taxon>Thalassiosira</taxon>
    </lineage>
</organism>
<dbReference type="AlphaFoldDB" id="K0SRI4"/>
<feature type="compositionally biased region" description="Basic residues" evidence="2">
    <location>
        <begin position="1"/>
        <end position="10"/>
    </location>
</feature>
<keyword evidence="1" id="KW-0175">Coiled coil</keyword>
<gene>
    <name evidence="3" type="ORF">THAOC_11355</name>
</gene>
<proteinExistence type="predicted"/>
<keyword evidence="4" id="KW-1185">Reference proteome</keyword>
<evidence type="ECO:0000313" key="4">
    <source>
        <dbReference type="Proteomes" id="UP000266841"/>
    </source>
</evidence>
<evidence type="ECO:0000256" key="1">
    <source>
        <dbReference type="SAM" id="Coils"/>
    </source>
</evidence>
<name>K0SRI4_THAOC</name>
<feature type="non-terminal residue" evidence="3">
    <location>
        <position position="1"/>
    </location>
</feature>
<dbReference type="EMBL" id="AGNL01012904">
    <property type="protein sequence ID" value="EJK67589.1"/>
    <property type="molecule type" value="Genomic_DNA"/>
</dbReference>
<protein>
    <recommendedName>
        <fullName evidence="5">F-box domain-containing protein</fullName>
    </recommendedName>
</protein>
<dbReference type="Proteomes" id="UP000266841">
    <property type="component" value="Unassembled WGS sequence"/>
</dbReference>
<comment type="caution">
    <text evidence="3">The sequence shown here is derived from an EMBL/GenBank/DDBJ whole genome shotgun (WGS) entry which is preliminary data.</text>
</comment>
<feature type="region of interest" description="Disordered" evidence="2">
    <location>
        <begin position="1"/>
        <end position="45"/>
    </location>
</feature>
<evidence type="ECO:0008006" key="5">
    <source>
        <dbReference type="Google" id="ProtNLM"/>
    </source>
</evidence>
<evidence type="ECO:0000313" key="3">
    <source>
        <dbReference type="EMBL" id="EJK67589.1"/>
    </source>
</evidence>
<evidence type="ECO:0000256" key="2">
    <source>
        <dbReference type="SAM" id="MobiDB-lite"/>
    </source>
</evidence>
<feature type="coiled-coil region" evidence="1">
    <location>
        <begin position="45"/>
        <end position="72"/>
    </location>
</feature>
<sequence>RSKSKVHKPQGRQNVHDGRRSQSNKRLKATSGAGGKNASAGDARNDALESEIHALRSENARLREQLLSSDAEYGRLRQRLQGFAHDVLPMVVPSVSVDLSRLDTGLVVQIASFIGTSRELLNIALTCKSFGWQQPASCQDWSVAEEVA</sequence>
<reference evidence="3 4" key="1">
    <citation type="journal article" date="2012" name="Genome Biol.">
        <title>Genome and low-iron response of an oceanic diatom adapted to chronic iron limitation.</title>
        <authorList>
            <person name="Lommer M."/>
            <person name="Specht M."/>
            <person name="Roy A.S."/>
            <person name="Kraemer L."/>
            <person name="Andreson R."/>
            <person name="Gutowska M.A."/>
            <person name="Wolf J."/>
            <person name="Bergner S.V."/>
            <person name="Schilhabel M.B."/>
            <person name="Klostermeier U.C."/>
            <person name="Beiko R.G."/>
            <person name="Rosenstiel P."/>
            <person name="Hippler M."/>
            <person name="Laroche J."/>
        </authorList>
    </citation>
    <scope>NUCLEOTIDE SEQUENCE [LARGE SCALE GENOMIC DNA]</scope>
    <source>
        <strain evidence="3 4">CCMP1005</strain>
    </source>
</reference>
<accession>K0SRI4</accession>